<dbReference type="Gene3D" id="3.20.20.70">
    <property type="entry name" value="Aldolase class I"/>
    <property type="match status" value="1"/>
</dbReference>
<gene>
    <name evidence="3" type="ORF">BOO71_0006415</name>
</gene>
<name>A0A1U7NZ92_9DEIO</name>
<dbReference type="Pfam" id="PF03537">
    <property type="entry name" value="Glyco_hydro_114"/>
    <property type="match status" value="1"/>
</dbReference>
<keyword evidence="4" id="KW-1185">Reference proteome</keyword>
<dbReference type="SUPFAM" id="SSF49785">
    <property type="entry name" value="Galactose-binding domain-like"/>
    <property type="match status" value="1"/>
</dbReference>
<organism evidence="3 4">
    <name type="scientific">Deinococcus marmoris</name>
    <dbReference type="NCBI Taxonomy" id="249408"/>
    <lineage>
        <taxon>Bacteria</taxon>
        <taxon>Thermotogati</taxon>
        <taxon>Deinococcota</taxon>
        <taxon>Deinococci</taxon>
        <taxon>Deinococcales</taxon>
        <taxon>Deinococcaceae</taxon>
        <taxon>Deinococcus</taxon>
    </lineage>
</organism>
<evidence type="ECO:0000256" key="1">
    <source>
        <dbReference type="SAM" id="MobiDB-lite"/>
    </source>
</evidence>
<dbReference type="SUPFAM" id="SSF51445">
    <property type="entry name" value="(Trans)glycosidases"/>
    <property type="match status" value="1"/>
</dbReference>
<dbReference type="PANTHER" id="PTHR35273">
    <property type="entry name" value="ALPHA-1,4 POLYGALACTOSAMINIDASE, PUTATIVE (AFU_ORTHOLOGUE AFUA_3G07890)-RELATED"/>
    <property type="match status" value="1"/>
</dbReference>
<evidence type="ECO:0000313" key="3">
    <source>
        <dbReference type="EMBL" id="OLV18237.1"/>
    </source>
</evidence>
<dbReference type="InterPro" id="IPR013222">
    <property type="entry name" value="Glyco_hyd_98_carb-bd"/>
</dbReference>
<evidence type="ECO:0000259" key="2">
    <source>
        <dbReference type="SMART" id="SM00776"/>
    </source>
</evidence>
<dbReference type="InterPro" id="IPR017853">
    <property type="entry name" value="GH"/>
</dbReference>
<proteinExistence type="predicted"/>
<dbReference type="Proteomes" id="UP000186607">
    <property type="component" value="Unassembled WGS sequence"/>
</dbReference>
<dbReference type="EMBL" id="MSTI01000070">
    <property type="protein sequence ID" value="OLV18237.1"/>
    <property type="molecule type" value="Genomic_DNA"/>
</dbReference>
<dbReference type="Gene3D" id="2.60.120.1060">
    <property type="entry name" value="NPCBM/NEW2 domain"/>
    <property type="match status" value="1"/>
</dbReference>
<dbReference type="STRING" id="249408.BOO71_0006415"/>
<dbReference type="Pfam" id="PF08305">
    <property type="entry name" value="NPCBM"/>
    <property type="match status" value="1"/>
</dbReference>
<sequence>MEAEVARMKALTINTGNNMLSGEAWTAATSGYGPIERNMSNGESGARDGRMMAVNGKRYDSGFGVHANSSMTFNLGGKCKRFISDVGIDDEVGNQGSVVFQVFADGVKVFDSGRMTGADAAKTVNVDVSGRRKLKLVVGDAGDNNYYDHADWAGAVLTDCEISGTPTPPAPTPPAPTPPAPTPPAPTPPAPTPPAPNPVVGTGNFKLPPAGKVAWDWQIGASTDSAIKVAADVKLIDLDGFTVSAAKVAELKRQGLYTVCYIDAGSYEPGRPDSARYPDYLKIQQDPDWPAEYFLDVTDVFKPNSVLASILIDRMKMCKSKGFDALEPDNLQNDENVRGGRITTQQQIDFNGWIADQAHGQGLAVFQKNGPDKILLRDRTGKMMVDKFDGILNEECQQFGECGPLAEYVKRGKLALNVEYSRNKALDCNLMAQLGVNALKKDLSLVGSTMGSYLRETCN</sequence>
<dbReference type="InterPro" id="IPR004352">
    <property type="entry name" value="GH114_TIM-barrel"/>
</dbReference>
<comment type="caution">
    <text evidence="3">The sequence shown here is derived from an EMBL/GenBank/DDBJ whole genome shotgun (WGS) entry which is preliminary data.</text>
</comment>
<feature type="domain" description="Glycosyl hydrolase family 98 putative carbohydrate-binding module" evidence="2">
    <location>
        <begin position="14"/>
        <end position="159"/>
    </location>
</feature>
<dbReference type="InterPro" id="IPR013785">
    <property type="entry name" value="Aldolase_TIM"/>
</dbReference>
<dbReference type="InterPro" id="IPR008979">
    <property type="entry name" value="Galactose-bd-like_sf"/>
</dbReference>
<evidence type="ECO:0000313" key="4">
    <source>
        <dbReference type="Proteomes" id="UP000186607"/>
    </source>
</evidence>
<protein>
    <submittedName>
        <fullName evidence="3">Ring canal kelch-like protein</fullName>
    </submittedName>
</protein>
<reference evidence="3 4" key="1">
    <citation type="submission" date="2017-01" db="EMBL/GenBank/DDBJ databases">
        <title>Genome Analysis of Deinococcus marmoris KOPRI26562.</title>
        <authorList>
            <person name="Kim J.H."/>
            <person name="Oh H.-M."/>
        </authorList>
    </citation>
    <scope>NUCLEOTIDE SEQUENCE [LARGE SCALE GENOMIC DNA]</scope>
    <source>
        <strain evidence="3 4">KOPRI26562</strain>
    </source>
</reference>
<dbReference type="PANTHER" id="PTHR35273:SF2">
    <property type="entry name" value="ALPHA-GALACTOSIDASE"/>
    <property type="match status" value="1"/>
</dbReference>
<dbReference type="InterPro" id="IPR038637">
    <property type="entry name" value="NPCBM_sf"/>
</dbReference>
<feature type="region of interest" description="Disordered" evidence="1">
    <location>
        <begin position="161"/>
        <end position="199"/>
    </location>
</feature>
<feature type="compositionally biased region" description="Pro residues" evidence="1">
    <location>
        <begin position="166"/>
        <end position="197"/>
    </location>
</feature>
<dbReference type="AlphaFoldDB" id="A0A1U7NZ92"/>
<dbReference type="SMART" id="SM00776">
    <property type="entry name" value="NPCBM"/>
    <property type="match status" value="1"/>
</dbReference>
<accession>A0A1U7NZ92</accession>